<keyword evidence="6" id="KW-1185">Reference proteome</keyword>
<feature type="coiled-coil region" evidence="1">
    <location>
        <begin position="564"/>
        <end position="601"/>
    </location>
</feature>
<feature type="domain" description="Dynamin N-terminal" evidence="3">
    <location>
        <begin position="178"/>
        <end position="415"/>
    </location>
</feature>
<dbReference type="Proteomes" id="UP001600888">
    <property type="component" value="Unassembled WGS sequence"/>
</dbReference>
<comment type="caution">
    <text evidence="5">The sequence shown here is derived from an EMBL/GenBank/DDBJ whole genome shotgun (WGS) entry which is preliminary data.</text>
</comment>
<dbReference type="SUPFAM" id="SSF52540">
    <property type="entry name" value="P-loop containing nucleoside triphosphate hydrolases"/>
    <property type="match status" value="1"/>
</dbReference>
<keyword evidence="1" id="KW-0175">Coiled coil</keyword>
<evidence type="ECO:0008006" key="7">
    <source>
        <dbReference type="Google" id="ProtNLM"/>
    </source>
</evidence>
<dbReference type="PANTHER" id="PTHR36681">
    <property type="entry name" value="NUCLEAR GTPASE, GERMINAL CENTER-ASSOCIATED, TANDEM DUPLICATE 3"/>
    <property type="match status" value="1"/>
</dbReference>
<proteinExistence type="predicted"/>
<feature type="domain" description="DUF7605" evidence="4">
    <location>
        <begin position="817"/>
        <end position="976"/>
    </location>
</feature>
<sequence length="1104" mass="123053">MASEEPSSVEHPTPQDEGTRLNSAPPTSNMSATIDRLSADTGQDVEHHSETAGPSAEQDPAPPVGKTEPYATALEPQNISSIPSDEISPEHANAPVKHEPDTAAASSPDPQQKPITITLDNVQRLADDTDLIKLEAGVKEAQAILDSLHLPLSDSKQLDWLATVNKLKQQSNKTRTVIAVVGETGAGKTSLINALLDKEKLLVTSGWRACTAVICEISYNESTDPRKAYRAEIEFVSQEDWEHDLRILFDDLIEDHHLSSAKSDSKTEAGIAYAKIQAVYPDLSDSEIVKKTATGLAKRESVAEVLGTTRRIDCRSASDLSSAVQKYLDSKEKSTKMGPKKERDMAFWPLIKVVRIFCRADALSTGLVIVDLPGVADSNPARAAVARKYMTESTGVWVTAPIKRAADNKVAKELMGKSSRLQMKLDGMYPNMTFVCTMTDSIEFSEAIDSFDDDGQIQAANTREDEVHNMIKEKTDTLERLSAQIQDSSLGIREFEREARVWRALRKKHQGGHQVYPPNVPSKRKRPVESQKPRGSRKVIDEDSEDEEVPEETPLTAGDISAKLDDLRKRYDSMNTDHAEMEKKQSALKEELTTLDKEKNDTAVDAARLCVQRRNEIVKKAIRVDFSAGIKEIDEDEGQDDENYDPSVEKRDYDEVARSLPVFTISAKAFQQICHPKKRENQVAGFKTLLDTEIPQLTEHAKKLPEQGRIAARRAFLHEFRRLLGSLTLWCTAGEFDAGDSQMNSEDQTYEMKYLNGAMHNLRSDLNLIVVAQKTDLQKIVHKEIELKSTAAIRHATKVIGGLVEKWSMKEEDGGRGIRANTYRATCRRDGERTKAEKSFNFNEALLEPYLQKIANGWEQAFSRSIPASLDNFVTTFGDTLKQFQDMMAARPELQKCRRSSMRIFSQQLEAHSSSIEATIESMKEDIQRQQRKANDEFLPQIKDEMKGVYELCKKEKGPGCFLRIKSLMLQRINKHKSALYRKASKRVLKELNKIFESNRKELTDSVHTVVAGLQTDFEMILSNSEMLEASEVARDHIRSVLEGVDARFGAVLGSEPMEVDPAQPPECEPQQLADASMADVGATTSEAIEAGPMGEAGEMDTTS</sequence>
<dbReference type="InterPro" id="IPR027417">
    <property type="entry name" value="P-loop_NTPase"/>
</dbReference>
<evidence type="ECO:0000259" key="3">
    <source>
        <dbReference type="Pfam" id="PF00350"/>
    </source>
</evidence>
<evidence type="ECO:0000313" key="6">
    <source>
        <dbReference type="Proteomes" id="UP001600888"/>
    </source>
</evidence>
<dbReference type="EMBL" id="JBAWTH010000012">
    <property type="protein sequence ID" value="KAL2289676.1"/>
    <property type="molecule type" value="Genomic_DNA"/>
</dbReference>
<dbReference type="InterPro" id="IPR045063">
    <property type="entry name" value="Dynamin_N"/>
</dbReference>
<name>A0ABR4F575_9PEZI</name>
<feature type="region of interest" description="Disordered" evidence="2">
    <location>
        <begin position="1057"/>
        <end position="1104"/>
    </location>
</feature>
<protein>
    <recommendedName>
        <fullName evidence="7">Tat pathway signal sequence</fullName>
    </recommendedName>
</protein>
<dbReference type="PANTHER" id="PTHR36681:SF3">
    <property type="entry name" value="NUCLEAR GTPASE, GERMINAL CENTER-ASSOCIATED, TANDEM DUPLICATE 3"/>
    <property type="match status" value="1"/>
</dbReference>
<feature type="compositionally biased region" description="Acidic residues" evidence="2">
    <location>
        <begin position="542"/>
        <end position="551"/>
    </location>
</feature>
<gene>
    <name evidence="5" type="ORF">FJTKL_01910</name>
</gene>
<organism evidence="5 6">
    <name type="scientific">Diaporthe vaccinii</name>
    <dbReference type="NCBI Taxonomy" id="105482"/>
    <lineage>
        <taxon>Eukaryota</taxon>
        <taxon>Fungi</taxon>
        <taxon>Dikarya</taxon>
        <taxon>Ascomycota</taxon>
        <taxon>Pezizomycotina</taxon>
        <taxon>Sordariomycetes</taxon>
        <taxon>Sordariomycetidae</taxon>
        <taxon>Diaporthales</taxon>
        <taxon>Diaporthaceae</taxon>
        <taxon>Diaporthe</taxon>
        <taxon>Diaporthe eres species complex</taxon>
    </lineage>
</organism>
<feature type="compositionally biased region" description="Polar residues" evidence="2">
    <location>
        <begin position="104"/>
        <end position="115"/>
    </location>
</feature>
<dbReference type="Pfam" id="PF24564">
    <property type="entry name" value="DUF7605"/>
    <property type="match status" value="1"/>
</dbReference>
<reference evidence="5 6" key="1">
    <citation type="submission" date="2024-03" db="EMBL/GenBank/DDBJ databases">
        <title>A high-quality draft genome sequence of Diaporthe vaccinii, a causative agent of upright dieback and viscid rot disease in cranberry plants.</title>
        <authorList>
            <person name="Sarrasin M."/>
            <person name="Lang B.F."/>
            <person name="Burger G."/>
        </authorList>
    </citation>
    <scope>NUCLEOTIDE SEQUENCE [LARGE SCALE GENOMIC DNA]</scope>
    <source>
        <strain evidence="5 6">IS7</strain>
    </source>
</reference>
<evidence type="ECO:0000256" key="2">
    <source>
        <dbReference type="SAM" id="MobiDB-lite"/>
    </source>
</evidence>
<dbReference type="InterPro" id="IPR056024">
    <property type="entry name" value="DUF7605"/>
</dbReference>
<dbReference type="Gene3D" id="3.40.50.300">
    <property type="entry name" value="P-loop containing nucleotide triphosphate hydrolases"/>
    <property type="match status" value="1"/>
</dbReference>
<accession>A0ABR4F575</accession>
<evidence type="ECO:0000259" key="4">
    <source>
        <dbReference type="Pfam" id="PF24564"/>
    </source>
</evidence>
<evidence type="ECO:0000256" key="1">
    <source>
        <dbReference type="SAM" id="Coils"/>
    </source>
</evidence>
<feature type="region of interest" description="Disordered" evidence="2">
    <location>
        <begin position="1"/>
        <end position="115"/>
    </location>
</feature>
<feature type="region of interest" description="Disordered" evidence="2">
    <location>
        <begin position="506"/>
        <end position="556"/>
    </location>
</feature>
<dbReference type="Pfam" id="PF00350">
    <property type="entry name" value="Dynamin_N"/>
    <property type="match status" value="1"/>
</dbReference>
<evidence type="ECO:0000313" key="5">
    <source>
        <dbReference type="EMBL" id="KAL2289676.1"/>
    </source>
</evidence>
<feature type="compositionally biased region" description="Polar residues" evidence="2">
    <location>
        <begin position="20"/>
        <end position="32"/>
    </location>
</feature>